<dbReference type="InterPro" id="IPR020103">
    <property type="entry name" value="PsdUridine_synth_cat_dom_sf"/>
</dbReference>
<dbReference type="PANTHER" id="PTHR47683:SF4">
    <property type="entry name" value="PSEUDOURIDINE SYNTHASE"/>
    <property type="match status" value="1"/>
</dbReference>
<reference evidence="3" key="1">
    <citation type="submission" date="2021-01" db="EMBL/GenBank/DDBJ databases">
        <authorList>
            <person name="Corre E."/>
            <person name="Pelletier E."/>
            <person name="Niang G."/>
            <person name="Scheremetjew M."/>
            <person name="Finn R."/>
            <person name="Kale V."/>
            <person name="Holt S."/>
            <person name="Cochrane G."/>
            <person name="Meng A."/>
            <person name="Brown T."/>
            <person name="Cohen L."/>
        </authorList>
    </citation>
    <scope>NUCLEOTIDE SEQUENCE</scope>
    <source>
        <strain evidence="3">CCCM811</strain>
    </source>
</reference>
<dbReference type="AlphaFoldDB" id="A0A7S4DXF8"/>
<dbReference type="GO" id="GO:0009982">
    <property type="term" value="F:pseudouridine synthase activity"/>
    <property type="evidence" value="ECO:0007669"/>
    <property type="project" value="InterPro"/>
</dbReference>
<accession>A0A7S4DXF8</accession>
<evidence type="ECO:0000256" key="1">
    <source>
        <dbReference type="ARBA" id="ARBA00023235"/>
    </source>
</evidence>
<dbReference type="InterPro" id="IPR020094">
    <property type="entry name" value="TruA/RsuA/RluB/E/F_N"/>
</dbReference>
<dbReference type="Gene3D" id="3.30.70.580">
    <property type="entry name" value="Pseudouridine synthase I, catalytic domain, N-terminal subdomain"/>
    <property type="match status" value="1"/>
</dbReference>
<organism evidence="3">
    <name type="scientific">Lotharella globosa</name>
    <dbReference type="NCBI Taxonomy" id="91324"/>
    <lineage>
        <taxon>Eukaryota</taxon>
        <taxon>Sar</taxon>
        <taxon>Rhizaria</taxon>
        <taxon>Cercozoa</taxon>
        <taxon>Chlorarachniophyceae</taxon>
        <taxon>Lotharella</taxon>
    </lineage>
</organism>
<dbReference type="InterPro" id="IPR006145">
    <property type="entry name" value="PsdUridine_synth_RsuA/RluA"/>
</dbReference>
<dbReference type="InterPro" id="IPR050343">
    <property type="entry name" value="RsuA_PseudoU_synthase"/>
</dbReference>
<name>A0A7S4DXF8_9EUKA</name>
<dbReference type="Gene3D" id="3.30.70.1560">
    <property type="entry name" value="Alpha-L RNA-binding motif"/>
    <property type="match status" value="1"/>
</dbReference>
<dbReference type="GO" id="GO:0001522">
    <property type="term" value="P:pseudouridine synthesis"/>
    <property type="evidence" value="ECO:0007669"/>
    <property type="project" value="InterPro"/>
</dbReference>
<keyword evidence="1" id="KW-0413">Isomerase</keyword>
<protein>
    <recommendedName>
        <fullName evidence="2">Pseudouridine synthase RsuA/RluA-like domain-containing protein</fullName>
    </recommendedName>
</protein>
<dbReference type="PANTHER" id="PTHR47683">
    <property type="entry name" value="PSEUDOURIDINE SYNTHASE FAMILY PROTEIN-RELATED"/>
    <property type="match status" value="1"/>
</dbReference>
<dbReference type="SUPFAM" id="SSF55120">
    <property type="entry name" value="Pseudouridine synthase"/>
    <property type="match status" value="1"/>
</dbReference>
<dbReference type="EMBL" id="HBIV01040445">
    <property type="protein sequence ID" value="CAE0676896.1"/>
    <property type="molecule type" value="Transcribed_RNA"/>
</dbReference>
<dbReference type="GO" id="GO:0003723">
    <property type="term" value="F:RNA binding"/>
    <property type="evidence" value="ECO:0007669"/>
    <property type="project" value="InterPro"/>
</dbReference>
<dbReference type="InterPro" id="IPR042092">
    <property type="entry name" value="PsdUridine_s_RsuA/RluB/E/F_cat"/>
</dbReference>
<feature type="domain" description="Pseudouridine synthase RsuA/RluA-like" evidence="2">
    <location>
        <begin position="182"/>
        <end position="320"/>
    </location>
</feature>
<sequence>MYSRSRLRMVVGVVTFGVIIGVAGGSVLNARAIPILMTPIHHFKPHQPNPLVTPIHTLRSVFAPSARPPAAVAADARRRRMFSRFQWTFPPGTTKTKRRLGCVLMEAQGGCEDLYSYPKMRVDKLLTTFGLCTRSRSKGFVKHVGITPIDQPERFLSPSDKVLPSEVLIGGEPLLYPQPLNIMLYKPEGYVCSHAEDPSIYSLLPPEFDLRSPQLESAGRLDKMASGLLLLSQSGRFIHQIINPKKHVPRCYKVTVQRNLSENGELERKQFADGSILLKDRKTQRLVPCAPADFEYLGPTSARVWLTEGRYHQLRRMFSALGNEVTGIHREAIGRLELDSDLQPGDWRELVHEEVELLLENNGK</sequence>
<gene>
    <name evidence="3" type="ORF">LGLO00237_LOCUS28675</name>
</gene>
<proteinExistence type="predicted"/>
<dbReference type="Pfam" id="PF00849">
    <property type="entry name" value="PseudoU_synth_2"/>
    <property type="match status" value="1"/>
</dbReference>
<dbReference type="SUPFAM" id="SSF55174">
    <property type="entry name" value="Alpha-L RNA-binding motif"/>
    <property type="match status" value="1"/>
</dbReference>
<evidence type="ECO:0000259" key="2">
    <source>
        <dbReference type="Pfam" id="PF00849"/>
    </source>
</evidence>
<evidence type="ECO:0000313" key="3">
    <source>
        <dbReference type="EMBL" id="CAE0676896.1"/>
    </source>
</evidence>